<comment type="caution">
    <text evidence="1">The sequence shown here is derived from an EMBL/GenBank/DDBJ whole genome shotgun (WGS) entry which is preliminary data.</text>
</comment>
<sequence length="113" mass="12614">MLLVPSVLKANNDQKFCLQFSHLYESVNVTVDLETSARHITLLEKQVTGPEDDGCVTFKAPVSDQASVGHITLYVEGDTLLFTHRRSVLIRPTDNIVFIQSDKPIYKPGQKGE</sequence>
<dbReference type="Proteomes" id="UP000824782">
    <property type="component" value="Unassembled WGS sequence"/>
</dbReference>
<proteinExistence type="predicted"/>
<keyword evidence="2" id="KW-1185">Reference proteome</keyword>
<dbReference type="InterPro" id="IPR050473">
    <property type="entry name" value="A2M/Complement_sys"/>
</dbReference>
<dbReference type="AlphaFoldDB" id="A0AAV6Z417"/>
<gene>
    <name evidence="1" type="ORF">GDO81_023603</name>
</gene>
<feature type="non-terminal residue" evidence="1">
    <location>
        <position position="113"/>
    </location>
</feature>
<accession>A0AAV6Z417</accession>
<organism evidence="1 2">
    <name type="scientific">Engystomops pustulosus</name>
    <name type="common">Tungara frog</name>
    <name type="synonym">Physalaemus pustulosus</name>
    <dbReference type="NCBI Taxonomy" id="76066"/>
    <lineage>
        <taxon>Eukaryota</taxon>
        <taxon>Metazoa</taxon>
        <taxon>Chordata</taxon>
        <taxon>Craniata</taxon>
        <taxon>Vertebrata</taxon>
        <taxon>Euteleostomi</taxon>
        <taxon>Amphibia</taxon>
        <taxon>Batrachia</taxon>
        <taxon>Anura</taxon>
        <taxon>Neobatrachia</taxon>
        <taxon>Hyloidea</taxon>
        <taxon>Leptodactylidae</taxon>
        <taxon>Leiuperinae</taxon>
        <taxon>Engystomops</taxon>
    </lineage>
</organism>
<reference evidence="1" key="1">
    <citation type="thesis" date="2020" institute="ProQuest LLC" country="789 East Eisenhower Parkway, Ann Arbor, MI, USA">
        <title>Comparative Genomics and Chromosome Evolution.</title>
        <authorList>
            <person name="Mudd A.B."/>
        </authorList>
    </citation>
    <scope>NUCLEOTIDE SEQUENCE</scope>
    <source>
        <strain evidence="1">237g6f4</strain>
        <tissue evidence="1">Blood</tissue>
    </source>
</reference>
<dbReference type="PANTHER" id="PTHR11412">
    <property type="entry name" value="MACROGLOBULIN / COMPLEMENT"/>
    <property type="match status" value="1"/>
</dbReference>
<dbReference type="Gene3D" id="2.60.40.1930">
    <property type="match status" value="2"/>
</dbReference>
<dbReference type="EMBL" id="WNYA01002837">
    <property type="protein sequence ID" value="KAG8543832.1"/>
    <property type="molecule type" value="Genomic_DNA"/>
</dbReference>
<dbReference type="PANTHER" id="PTHR11412:SF165">
    <property type="entry name" value="ALPHA-2-MACROGLOBULIN"/>
    <property type="match status" value="1"/>
</dbReference>
<protein>
    <submittedName>
        <fullName evidence="1">Uncharacterized protein</fullName>
    </submittedName>
</protein>
<evidence type="ECO:0000313" key="1">
    <source>
        <dbReference type="EMBL" id="KAG8543832.1"/>
    </source>
</evidence>
<name>A0AAV6Z417_ENGPU</name>
<evidence type="ECO:0000313" key="2">
    <source>
        <dbReference type="Proteomes" id="UP000824782"/>
    </source>
</evidence>